<dbReference type="Proteomes" id="UP000008237">
    <property type="component" value="Unassembled WGS sequence"/>
</dbReference>
<proteinExistence type="predicted"/>
<gene>
    <name evidence="1" type="ORF">EAI_02487</name>
</gene>
<accession>E2B7H9</accession>
<protein>
    <submittedName>
        <fullName evidence="1">Uncharacterized protein</fullName>
    </submittedName>
</protein>
<reference evidence="1 2" key="1">
    <citation type="journal article" date="2010" name="Science">
        <title>Genomic comparison of the ants Camponotus floridanus and Harpegnathos saltator.</title>
        <authorList>
            <person name="Bonasio R."/>
            <person name="Zhang G."/>
            <person name="Ye C."/>
            <person name="Mutti N.S."/>
            <person name="Fang X."/>
            <person name="Qin N."/>
            <person name="Donahue G."/>
            <person name="Yang P."/>
            <person name="Li Q."/>
            <person name="Li C."/>
            <person name="Zhang P."/>
            <person name="Huang Z."/>
            <person name="Berger S.L."/>
            <person name="Reinberg D."/>
            <person name="Wang J."/>
            <person name="Liebig J."/>
        </authorList>
    </citation>
    <scope>NUCLEOTIDE SEQUENCE [LARGE SCALE GENOMIC DNA]</scope>
    <source>
        <strain evidence="1 2">R22 G/1</strain>
    </source>
</reference>
<evidence type="ECO:0000313" key="1">
    <source>
        <dbReference type="EMBL" id="EFN88354.1"/>
    </source>
</evidence>
<sequence>RSSISQACLDRFKRNKMGFKRRFVTVDETCIRHYTTRAKEITSEIT</sequence>
<dbReference type="AlphaFoldDB" id="E2B7H9"/>
<feature type="non-terminal residue" evidence="1">
    <location>
        <position position="1"/>
    </location>
</feature>
<dbReference type="EMBL" id="GL446181">
    <property type="protein sequence ID" value="EFN88354.1"/>
    <property type="molecule type" value="Genomic_DNA"/>
</dbReference>
<evidence type="ECO:0000313" key="2">
    <source>
        <dbReference type="Proteomes" id="UP000008237"/>
    </source>
</evidence>
<name>E2B7H9_HARSA</name>
<organism evidence="2">
    <name type="scientific">Harpegnathos saltator</name>
    <name type="common">Jerdon's jumping ant</name>
    <dbReference type="NCBI Taxonomy" id="610380"/>
    <lineage>
        <taxon>Eukaryota</taxon>
        <taxon>Metazoa</taxon>
        <taxon>Ecdysozoa</taxon>
        <taxon>Arthropoda</taxon>
        <taxon>Hexapoda</taxon>
        <taxon>Insecta</taxon>
        <taxon>Pterygota</taxon>
        <taxon>Neoptera</taxon>
        <taxon>Endopterygota</taxon>
        <taxon>Hymenoptera</taxon>
        <taxon>Apocrita</taxon>
        <taxon>Aculeata</taxon>
        <taxon>Formicoidea</taxon>
        <taxon>Formicidae</taxon>
        <taxon>Ponerinae</taxon>
        <taxon>Ponerini</taxon>
        <taxon>Harpegnathos</taxon>
    </lineage>
</organism>
<keyword evidence="2" id="KW-1185">Reference proteome</keyword>
<dbReference type="InParanoid" id="E2B7H9"/>
<feature type="non-terminal residue" evidence="1">
    <location>
        <position position="46"/>
    </location>
</feature>